<sequence>MEKKLFRGIVLPLEEIVFRRVVVCLLNNTLNSNWNLRYDLDLVENMAKGKAYITKMLPTLLTDRMMPLIRPMASEILNWHMYHENNFHDIRECFGLHSLKYLQWTSIGTIDYQKTMEKIIGLKIFDVENRYKLACLYCLEDYIPLLWEELSEESKKHFSKESYFDVDMQLRYYWVDIMKEDEYILPDIFLEREPNPSYYHEFAFKLAAMKGNKAATRYFFQNVCNEERESDLFSTIVDVLNELGPSSSNRIFSDFPKGNLSDVLCYLLSLMSPEQQMQILKTHPCDILTCFQDWPLQHLFLEVADIIWSFLPEENYVYLLTNMHKRIKTSDYYCPKLFQEFFLRSPGNFKKEFVNTECQFGYFFPEFFRMQDFETVEVIFRNIEAADRVRLVFGKRVFMLLCDSIFYNKWHVVKVCLQEAMLPEEDKQKLKKSFSKFIKKSHKRLGANEINRKRKSFCEFFDKSCNRTDEEKSEDETPTEVKKLCTEKKKNVLPRN</sequence>
<comment type="caution">
    <text evidence="1">The sequence shown here is derived from an EMBL/GenBank/DDBJ whole genome shotgun (WGS) entry which is preliminary data.</text>
</comment>
<keyword evidence="2" id="KW-1185">Reference proteome</keyword>
<dbReference type="OrthoDB" id="6431550at2759"/>
<evidence type="ECO:0000313" key="2">
    <source>
        <dbReference type="Proteomes" id="UP000807504"/>
    </source>
</evidence>
<protein>
    <submittedName>
        <fullName evidence="1">Uncharacterized protein</fullName>
    </submittedName>
</protein>
<dbReference type="EMBL" id="JABXBU010000012">
    <property type="protein sequence ID" value="KAF8789445.1"/>
    <property type="molecule type" value="Genomic_DNA"/>
</dbReference>
<gene>
    <name evidence="1" type="ORF">HNY73_007383</name>
</gene>
<reference evidence="1" key="1">
    <citation type="journal article" date="2020" name="bioRxiv">
        <title>Chromosome-level reference genome of the European wasp spider Argiope bruennichi: a resource for studies on range expansion and evolutionary adaptation.</title>
        <authorList>
            <person name="Sheffer M.M."/>
            <person name="Hoppe A."/>
            <person name="Krehenwinkel H."/>
            <person name="Uhl G."/>
            <person name="Kuss A.W."/>
            <person name="Jensen L."/>
            <person name="Jensen C."/>
            <person name="Gillespie R.G."/>
            <person name="Hoff K.J."/>
            <person name="Prost S."/>
        </authorList>
    </citation>
    <scope>NUCLEOTIDE SEQUENCE</scope>
</reference>
<dbReference type="AlphaFoldDB" id="A0A8T0FGB8"/>
<dbReference type="Proteomes" id="UP000807504">
    <property type="component" value="Unassembled WGS sequence"/>
</dbReference>
<accession>A0A8T0FGB8</accession>
<reference evidence="1" key="2">
    <citation type="submission" date="2020-06" db="EMBL/GenBank/DDBJ databases">
        <authorList>
            <person name="Sheffer M."/>
        </authorList>
    </citation>
    <scope>NUCLEOTIDE SEQUENCE</scope>
</reference>
<evidence type="ECO:0000313" key="1">
    <source>
        <dbReference type="EMBL" id="KAF8789445.1"/>
    </source>
</evidence>
<organism evidence="1 2">
    <name type="scientific">Argiope bruennichi</name>
    <name type="common">Wasp spider</name>
    <name type="synonym">Aranea bruennichi</name>
    <dbReference type="NCBI Taxonomy" id="94029"/>
    <lineage>
        <taxon>Eukaryota</taxon>
        <taxon>Metazoa</taxon>
        <taxon>Ecdysozoa</taxon>
        <taxon>Arthropoda</taxon>
        <taxon>Chelicerata</taxon>
        <taxon>Arachnida</taxon>
        <taxon>Araneae</taxon>
        <taxon>Araneomorphae</taxon>
        <taxon>Entelegynae</taxon>
        <taxon>Araneoidea</taxon>
        <taxon>Araneidae</taxon>
        <taxon>Argiope</taxon>
    </lineage>
</organism>
<name>A0A8T0FGB8_ARGBR</name>
<proteinExistence type="predicted"/>